<dbReference type="EMBL" id="FOKV01000001">
    <property type="protein sequence ID" value="SFB70509.1"/>
    <property type="molecule type" value="Genomic_DNA"/>
</dbReference>
<dbReference type="STRING" id="1334022.SAMN04487907_101168"/>
<protein>
    <recommendedName>
        <fullName evidence="4">Outer membrane protein beta-barrel domain-containing protein</fullName>
    </recommendedName>
</protein>
<proteinExistence type="predicted"/>
<dbReference type="RefSeq" id="WP_092539505.1">
    <property type="nucleotide sequence ID" value="NZ_FOKV01000001.1"/>
</dbReference>
<evidence type="ECO:0000256" key="1">
    <source>
        <dbReference type="SAM" id="SignalP"/>
    </source>
</evidence>
<evidence type="ECO:0000313" key="3">
    <source>
        <dbReference type="Proteomes" id="UP000199438"/>
    </source>
</evidence>
<dbReference type="SUPFAM" id="SSF56935">
    <property type="entry name" value="Porins"/>
    <property type="match status" value="1"/>
</dbReference>
<organism evidence="2 3">
    <name type="scientific">Zunongwangia mangrovi</name>
    <dbReference type="NCBI Taxonomy" id="1334022"/>
    <lineage>
        <taxon>Bacteria</taxon>
        <taxon>Pseudomonadati</taxon>
        <taxon>Bacteroidota</taxon>
        <taxon>Flavobacteriia</taxon>
        <taxon>Flavobacteriales</taxon>
        <taxon>Flavobacteriaceae</taxon>
        <taxon>Zunongwangia</taxon>
    </lineage>
</organism>
<dbReference type="OrthoDB" id="1440186at2"/>
<keyword evidence="1" id="KW-0732">Signal</keyword>
<dbReference type="Proteomes" id="UP000199438">
    <property type="component" value="Unassembled WGS sequence"/>
</dbReference>
<feature type="chain" id="PRO_5011566145" description="Outer membrane protein beta-barrel domain-containing protein" evidence="1">
    <location>
        <begin position="26"/>
        <end position="234"/>
    </location>
</feature>
<evidence type="ECO:0008006" key="4">
    <source>
        <dbReference type="Google" id="ProtNLM"/>
    </source>
</evidence>
<sequence length="234" mass="26509">MKALSKISKLVCFISVLFFGLNVSAQSIGDFDEKVRPLRIGVKIGFPNIAGGNVEYVTPLFNNRLAANVEYSNINFGFLSEFLSDDVEEDNDSQDPDVKFSYFEGGLNYYLFKPGKGLYIGASYSSFNFDATIYDYQPEMYGDVQSYEGTANIDFKHDSFNLKLGAKFGGLFYFRPEIGYAFSSYPEYLEYEFTYEGETRTESESFDELFAADESPQKLLFDGLIFNIGFGFSF</sequence>
<feature type="signal peptide" evidence="1">
    <location>
        <begin position="1"/>
        <end position="25"/>
    </location>
</feature>
<dbReference type="AlphaFoldDB" id="A0A1I1D667"/>
<gene>
    <name evidence="2" type="ORF">SAMN04487907_101168</name>
</gene>
<keyword evidence="3" id="KW-1185">Reference proteome</keyword>
<evidence type="ECO:0000313" key="2">
    <source>
        <dbReference type="EMBL" id="SFB70509.1"/>
    </source>
</evidence>
<accession>A0A1I1D667</accession>
<reference evidence="3" key="1">
    <citation type="submission" date="2016-10" db="EMBL/GenBank/DDBJ databases">
        <authorList>
            <person name="Varghese N."/>
            <person name="Submissions S."/>
        </authorList>
    </citation>
    <scope>NUCLEOTIDE SEQUENCE [LARGE SCALE GENOMIC DNA]</scope>
    <source>
        <strain evidence="3">DSM 24499</strain>
    </source>
</reference>
<name>A0A1I1D667_9FLAO</name>
<dbReference type="Gene3D" id="2.40.160.170">
    <property type="match status" value="1"/>
</dbReference>